<evidence type="ECO:0000256" key="3">
    <source>
        <dbReference type="ARBA" id="ARBA00022833"/>
    </source>
</evidence>
<feature type="active site" description="Proton acceptor" evidence="6">
    <location>
        <position position="334"/>
    </location>
</feature>
<feature type="binding site" evidence="8">
    <location>
        <position position="269"/>
    </location>
    <ligand>
        <name>Zn(2+)</name>
        <dbReference type="ChEBI" id="CHEBI:29105"/>
    </ligand>
</feature>
<dbReference type="EMBL" id="CP024850">
    <property type="protein sequence ID" value="QSF25296.1"/>
    <property type="molecule type" value="Genomic_DNA"/>
</dbReference>
<feature type="binding site" evidence="7">
    <location>
        <position position="422"/>
    </location>
    <ligand>
        <name>substrate</name>
    </ligand>
</feature>
<evidence type="ECO:0000256" key="4">
    <source>
        <dbReference type="ARBA" id="ARBA00023002"/>
    </source>
</evidence>
<feature type="binding site" evidence="7">
    <location>
        <position position="335"/>
    </location>
    <ligand>
        <name>substrate</name>
    </ligand>
</feature>
<proteinExistence type="inferred from homology"/>
<dbReference type="GO" id="GO:0051287">
    <property type="term" value="F:NAD binding"/>
    <property type="evidence" value="ECO:0007669"/>
    <property type="project" value="InterPro"/>
</dbReference>
<reference evidence="10" key="1">
    <citation type="submission" date="2017-11" db="EMBL/GenBank/DDBJ databases">
        <authorList>
            <person name="Jian Z."/>
        </authorList>
    </citation>
    <scope>NUCLEOTIDE SEQUENCE</scope>
    <source>
        <strain evidence="10">YC</strain>
    </source>
</reference>
<evidence type="ECO:0000256" key="6">
    <source>
        <dbReference type="PIRSR" id="PIRSR000099-1"/>
    </source>
</evidence>
<dbReference type="PANTHER" id="PTHR21256:SF2">
    <property type="entry name" value="HISTIDINE BIOSYNTHESIS TRIFUNCTIONAL PROTEIN"/>
    <property type="match status" value="1"/>
</dbReference>
<dbReference type="AlphaFoldDB" id="A0A975A3B4"/>
<organism evidence="10 11">
    <name type="scientific">Candidatus Nasuia deltocephalincola</name>
    <dbReference type="NCBI Taxonomy" id="1160784"/>
    <lineage>
        <taxon>Bacteria</taxon>
        <taxon>Pseudomonadati</taxon>
        <taxon>Pseudomonadota</taxon>
        <taxon>Betaproteobacteria</taxon>
        <taxon>Candidatus Nasuia</taxon>
    </lineage>
</organism>
<dbReference type="Gene3D" id="1.20.5.1300">
    <property type="match status" value="1"/>
</dbReference>
<evidence type="ECO:0000256" key="7">
    <source>
        <dbReference type="PIRSR" id="PIRSR000099-3"/>
    </source>
</evidence>
<dbReference type="PIRSF" id="PIRSF000099">
    <property type="entry name" value="Histidinol_dh"/>
    <property type="match status" value="1"/>
</dbReference>
<evidence type="ECO:0000256" key="8">
    <source>
        <dbReference type="PIRSR" id="PIRSR000099-4"/>
    </source>
</evidence>
<evidence type="ECO:0000256" key="1">
    <source>
        <dbReference type="ARBA" id="ARBA00010178"/>
    </source>
</evidence>
<feature type="active site" description="Proton acceptor" evidence="6">
    <location>
        <position position="335"/>
    </location>
</feature>
<evidence type="ECO:0000313" key="10">
    <source>
        <dbReference type="EMBL" id="QSF25296.1"/>
    </source>
</evidence>
<dbReference type="GO" id="GO:0046872">
    <property type="term" value="F:metal ion binding"/>
    <property type="evidence" value="ECO:0007669"/>
    <property type="project" value="UniProtKB-KW"/>
</dbReference>
<dbReference type="GO" id="GO:0005829">
    <property type="term" value="C:cytosol"/>
    <property type="evidence" value="ECO:0007669"/>
    <property type="project" value="TreeGrafter"/>
</dbReference>
<feature type="binding site" evidence="7">
    <location>
        <position position="266"/>
    </location>
    <ligand>
        <name>substrate</name>
    </ligand>
</feature>
<keyword evidence="11" id="KW-1185">Reference proteome</keyword>
<accession>A0A975A3B4</accession>
<dbReference type="FunFam" id="3.40.50.1980:FF:000001">
    <property type="entry name" value="Histidinol dehydrogenase"/>
    <property type="match status" value="1"/>
</dbReference>
<keyword evidence="3 8" id="KW-0862">Zinc</keyword>
<feature type="binding site" evidence="8">
    <location>
        <position position="427"/>
    </location>
    <ligand>
        <name>Zn(2+)</name>
        <dbReference type="ChEBI" id="CHEBI:29105"/>
    </ligand>
</feature>
<feature type="binding site" evidence="7">
    <location>
        <position position="368"/>
    </location>
    <ligand>
        <name>substrate</name>
    </ligand>
</feature>
<dbReference type="CDD" id="cd06572">
    <property type="entry name" value="Histidinol_dh"/>
    <property type="match status" value="1"/>
</dbReference>
<dbReference type="Proteomes" id="UP000663075">
    <property type="component" value="Chromosome"/>
</dbReference>
<protein>
    <submittedName>
        <fullName evidence="10">Histidinol dehydrogenase</fullName>
    </submittedName>
</protein>
<gene>
    <name evidence="10" type="primary">hisD</name>
    <name evidence="10" type="ORF">CU086_00415</name>
</gene>
<evidence type="ECO:0000256" key="9">
    <source>
        <dbReference type="RuleBase" id="RU004175"/>
    </source>
</evidence>
<dbReference type="PRINTS" id="PR00083">
    <property type="entry name" value="HOLDHDRGNASE"/>
</dbReference>
<evidence type="ECO:0000256" key="5">
    <source>
        <dbReference type="PIRNR" id="PIRNR000099"/>
    </source>
</evidence>
<dbReference type="InterPro" id="IPR016161">
    <property type="entry name" value="Ald_DH/histidinol_DH"/>
</dbReference>
<dbReference type="InterPro" id="IPR012131">
    <property type="entry name" value="Hstdl_DH"/>
</dbReference>
<dbReference type="PANTHER" id="PTHR21256">
    <property type="entry name" value="HISTIDINOL DEHYDROGENASE HDH"/>
    <property type="match status" value="1"/>
</dbReference>
<dbReference type="Pfam" id="PF00815">
    <property type="entry name" value="Histidinol_dh"/>
    <property type="match status" value="1"/>
</dbReference>
<evidence type="ECO:0000256" key="2">
    <source>
        <dbReference type="ARBA" id="ARBA00022723"/>
    </source>
</evidence>
<keyword evidence="2 8" id="KW-0479">Metal-binding</keyword>
<name>A0A975A3B4_9PROT</name>
<comment type="similarity">
    <text evidence="1 5 9">Belongs to the histidinol dehydrogenase family.</text>
</comment>
<feature type="binding site" evidence="8">
    <location>
        <position position="266"/>
    </location>
    <ligand>
        <name>Zn(2+)</name>
        <dbReference type="ChEBI" id="CHEBI:29105"/>
    </ligand>
</feature>
<keyword evidence="4 5" id="KW-0560">Oxidoreductase</keyword>
<dbReference type="GO" id="GO:0004399">
    <property type="term" value="F:histidinol dehydrogenase activity"/>
    <property type="evidence" value="ECO:0007669"/>
    <property type="project" value="InterPro"/>
</dbReference>
<sequence>MLKININKIDINNKNFYNIIKNLNNFRNKNYIKVENYIKNIIYNIKNFKDKSLKFYLKNLESNIIKDIKEIELKKTDLEKSFYKLDNETRFMLEVSKNRIEKFHREQKKNFINNWKIIENDGNIMGQKYNKINRMGFYIPAGKALYPSSVFMNIIPAKISNIENITVCSPKIEKKNNLINAALFLCGLEKMYSIGGIPAIASMGYGNKIIEKVDKICGPGNIYVSISKKLFFGKLGIDIIAGPSEITIITDGKNSIKSTIMDIFSQSEHDKLSQSIVICDNNNFINDLELNIKKYLPFLYRKKILYNSIINNIILIKVNNINDSFNILNYISPEHLVISLKNSLEFFKNIENSGSIFLGKKICESLGDYSLGSNHIIPTNKNCNYSSPLGINDFYKNLNFLKTTNKSFKKLFNLTLKFSKCENLYSHGESLIFHK</sequence>
<dbReference type="GO" id="GO:0000105">
    <property type="term" value="P:L-histidine biosynthetic process"/>
    <property type="evidence" value="ECO:0007669"/>
    <property type="project" value="InterPro"/>
</dbReference>
<dbReference type="InterPro" id="IPR022695">
    <property type="entry name" value="Histidinol_DH_monofunct"/>
</dbReference>
<evidence type="ECO:0000313" key="11">
    <source>
        <dbReference type="Proteomes" id="UP000663075"/>
    </source>
</evidence>
<feature type="binding site" evidence="7">
    <location>
        <position position="244"/>
    </location>
    <ligand>
        <name>substrate</name>
    </ligand>
</feature>
<dbReference type="SUPFAM" id="SSF53720">
    <property type="entry name" value="ALDH-like"/>
    <property type="match status" value="1"/>
</dbReference>
<comment type="cofactor">
    <cofactor evidence="8">
        <name>Zn(2+)</name>
        <dbReference type="ChEBI" id="CHEBI:29105"/>
    </cofactor>
    <text evidence="8">Binds 1 zinc ion per subunit.</text>
</comment>
<feature type="binding site" evidence="7">
    <location>
        <position position="427"/>
    </location>
    <ligand>
        <name>substrate</name>
    </ligand>
</feature>
<dbReference type="NCBIfam" id="TIGR00069">
    <property type="entry name" value="hisD"/>
    <property type="match status" value="1"/>
</dbReference>
<feature type="binding site" evidence="7">
    <location>
        <position position="269"/>
    </location>
    <ligand>
        <name>substrate</name>
    </ligand>
</feature>
<dbReference type="Gene3D" id="3.40.50.1980">
    <property type="entry name" value="Nitrogenase molybdenum iron protein domain"/>
    <property type="match status" value="2"/>
</dbReference>
<feature type="binding site" evidence="8">
    <location>
        <position position="368"/>
    </location>
    <ligand>
        <name>Zn(2+)</name>
        <dbReference type="ChEBI" id="CHEBI:29105"/>
    </ligand>
</feature>